<sequence>MDRQRIGRRIKAFRKLKGYTQVSLAKKLNIPVMSLGSVERGQKQATNDLLDQVADQLDIRKQELINSGSGKMKGD</sequence>
<evidence type="ECO:0000313" key="3">
    <source>
        <dbReference type="Proteomes" id="UP000050331"/>
    </source>
</evidence>
<organism evidence="2 3">
    <name type="scientific">Lentibacillus amyloliquefaciens</name>
    <dbReference type="NCBI Taxonomy" id="1472767"/>
    <lineage>
        <taxon>Bacteria</taxon>
        <taxon>Bacillati</taxon>
        <taxon>Bacillota</taxon>
        <taxon>Bacilli</taxon>
        <taxon>Bacillales</taxon>
        <taxon>Bacillaceae</taxon>
        <taxon>Lentibacillus</taxon>
    </lineage>
</organism>
<dbReference type="AlphaFoldDB" id="A0A0U4FFX4"/>
<accession>A0A0U4FFX4</accession>
<dbReference type="EMBL" id="CP013862">
    <property type="protein sequence ID" value="ALX49421.1"/>
    <property type="molecule type" value="Genomic_DNA"/>
</dbReference>
<dbReference type="CDD" id="cd00093">
    <property type="entry name" value="HTH_XRE"/>
    <property type="match status" value="1"/>
</dbReference>
<dbReference type="SMART" id="SM00530">
    <property type="entry name" value="HTH_XRE"/>
    <property type="match status" value="1"/>
</dbReference>
<dbReference type="Pfam" id="PF01381">
    <property type="entry name" value="HTH_3"/>
    <property type="match status" value="1"/>
</dbReference>
<proteinExistence type="predicted"/>
<reference evidence="2 3" key="1">
    <citation type="submission" date="2016-01" db="EMBL/GenBank/DDBJ databases">
        <title>Complete genome sequence of strain Lentibacillus amyloliquefaciens LAM0015T isolated from saline sediment.</title>
        <authorList>
            <person name="Wang J.-L."/>
            <person name="He M.-X."/>
        </authorList>
    </citation>
    <scope>NUCLEOTIDE SEQUENCE [LARGE SCALE GENOMIC DNA]</scope>
    <source>
        <strain evidence="2 3">LAM0015</strain>
    </source>
</reference>
<gene>
    <name evidence="2" type="ORF">AOX59_13085</name>
</gene>
<dbReference type="Gene3D" id="1.10.260.40">
    <property type="entry name" value="lambda repressor-like DNA-binding domains"/>
    <property type="match status" value="1"/>
</dbReference>
<protein>
    <submittedName>
        <fullName evidence="2">Transcriptional regulator</fullName>
    </submittedName>
</protein>
<dbReference type="InterPro" id="IPR010982">
    <property type="entry name" value="Lambda_DNA-bd_dom_sf"/>
</dbReference>
<dbReference type="RefSeq" id="WP_068446171.1">
    <property type="nucleotide sequence ID" value="NZ_CP013862.1"/>
</dbReference>
<name>A0A0U4FFX4_9BACI</name>
<evidence type="ECO:0000259" key="1">
    <source>
        <dbReference type="PROSITE" id="PS50943"/>
    </source>
</evidence>
<evidence type="ECO:0000313" key="2">
    <source>
        <dbReference type="EMBL" id="ALX49421.1"/>
    </source>
</evidence>
<dbReference type="InterPro" id="IPR001387">
    <property type="entry name" value="Cro/C1-type_HTH"/>
</dbReference>
<dbReference type="STRING" id="1472767.AOX59_13085"/>
<dbReference type="OrthoDB" id="3035529at2"/>
<dbReference type="PROSITE" id="PS50943">
    <property type="entry name" value="HTH_CROC1"/>
    <property type="match status" value="1"/>
</dbReference>
<feature type="domain" description="HTH cro/C1-type" evidence="1">
    <location>
        <begin position="10"/>
        <end position="64"/>
    </location>
</feature>
<dbReference type="GO" id="GO:0003677">
    <property type="term" value="F:DNA binding"/>
    <property type="evidence" value="ECO:0007669"/>
    <property type="project" value="InterPro"/>
</dbReference>
<keyword evidence="3" id="KW-1185">Reference proteome</keyword>
<dbReference type="SUPFAM" id="SSF47413">
    <property type="entry name" value="lambda repressor-like DNA-binding domains"/>
    <property type="match status" value="1"/>
</dbReference>
<dbReference type="KEGG" id="lao:AOX59_13085"/>
<dbReference type="Proteomes" id="UP000050331">
    <property type="component" value="Chromosome"/>
</dbReference>